<dbReference type="GO" id="GO:0046872">
    <property type="term" value="F:metal ion binding"/>
    <property type="evidence" value="ECO:0007669"/>
    <property type="project" value="UniProtKB-KW"/>
</dbReference>
<dbReference type="GO" id="GO:0006508">
    <property type="term" value="P:proteolysis"/>
    <property type="evidence" value="ECO:0007669"/>
    <property type="project" value="UniProtKB-KW"/>
</dbReference>
<dbReference type="AlphaFoldDB" id="A0A6G7XJ18"/>
<keyword evidence="2" id="KW-0479">Metal-binding</keyword>
<protein>
    <submittedName>
        <fullName evidence="6">Dipeptidase</fullName>
    </submittedName>
</protein>
<reference evidence="6 7" key="1">
    <citation type="submission" date="2020-03" db="EMBL/GenBank/DDBJ databases">
        <title>Leucobacter sp. nov., isolated from beetles.</title>
        <authorList>
            <person name="Hyun D.-W."/>
            <person name="Bae J.-W."/>
        </authorList>
    </citation>
    <scope>NUCLEOTIDE SEQUENCE [LARGE SCALE GENOMIC DNA]</scope>
    <source>
        <strain evidence="6 7">HDW9C</strain>
    </source>
</reference>
<sequence>MSQQNEQSAIEAGVRDQVVAQFERTIDDLCALVRIPSVSWPAFDQAHVAESAQAIAGMLRETNIFDVVDVRQAPIEGQENAADPELGHPAVIARREARNGRPTVLLYAHHDVQPPGKDEDWQTPPFEPTLRDGRLYGRGAADDKAGVMSHVGAIRSLADALTALGEDLDLGIALFIEGEEEWASQSFGNFLRENRELLAADAIIVADSGNWDLNTPALTVALRGAVAFNLKIETLDRASHSGMFGGAVPDAMLATVRLLDTLWDADGAVAVEGLRDADLAVPEYSEARLREETGLLDGVSPIGTGDILSRIWAKPSISVTGIDAPDIANASNTLIPSTRVRISARIAPGQDPAEAFEAFKRHLQARAPFGAKLTFEDGDFGQAFQVDTSGWAVAEVRQAMADAWEREPVDIGVGGSIPFIAELVEEFPGAEILVTGVEDPDGRAHSPNESLHMETFRKSMLTEALFLARLNQRTR</sequence>
<dbReference type="RefSeq" id="WP_166292700.1">
    <property type="nucleotide sequence ID" value="NZ_CP049863.1"/>
</dbReference>
<evidence type="ECO:0000256" key="4">
    <source>
        <dbReference type="SAM" id="MobiDB-lite"/>
    </source>
</evidence>
<evidence type="ECO:0000256" key="2">
    <source>
        <dbReference type="ARBA" id="ARBA00022723"/>
    </source>
</evidence>
<dbReference type="PANTHER" id="PTHR43270:SF12">
    <property type="entry name" value="SUCCINYL-DIAMINOPIMELATE DESUCCINYLASE"/>
    <property type="match status" value="1"/>
</dbReference>
<dbReference type="Proteomes" id="UP000502677">
    <property type="component" value="Chromosome"/>
</dbReference>
<dbReference type="NCBIfam" id="NF005914">
    <property type="entry name" value="PRK07907.1"/>
    <property type="match status" value="1"/>
</dbReference>
<feature type="domain" description="Peptidase M20 dimerisation" evidence="5">
    <location>
        <begin position="221"/>
        <end position="368"/>
    </location>
</feature>
<dbReference type="Pfam" id="PF07687">
    <property type="entry name" value="M20_dimer"/>
    <property type="match status" value="1"/>
</dbReference>
<dbReference type="InterPro" id="IPR002933">
    <property type="entry name" value="Peptidase_M20"/>
</dbReference>
<evidence type="ECO:0000313" key="6">
    <source>
        <dbReference type="EMBL" id="QIK64367.1"/>
    </source>
</evidence>
<dbReference type="Gene3D" id="3.30.70.360">
    <property type="match status" value="1"/>
</dbReference>
<dbReference type="InterPro" id="IPR051458">
    <property type="entry name" value="Cyt/Met_Dipeptidase"/>
</dbReference>
<dbReference type="EMBL" id="CP049863">
    <property type="protein sequence ID" value="QIK64367.1"/>
    <property type="molecule type" value="Genomic_DNA"/>
</dbReference>
<name>A0A6G7XJ18_9MICO</name>
<dbReference type="PANTHER" id="PTHR43270">
    <property type="entry name" value="BETA-ALA-HIS DIPEPTIDASE"/>
    <property type="match status" value="1"/>
</dbReference>
<evidence type="ECO:0000256" key="3">
    <source>
        <dbReference type="ARBA" id="ARBA00022801"/>
    </source>
</evidence>
<organism evidence="6 7">
    <name type="scientific">Leucobacter viscericola</name>
    <dbReference type="NCBI Taxonomy" id="2714935"/>
    <lineage>
        <taxon>Bacteria</taxon>
        <taxon>Bacillati</taxon>
        <taxon>Actinomycetota</taxon>
        <taxon>Actinomycetes</taxon>
        <taxon>Micrococcales</taxon>
        <taxon>Microbacteriaceae</taxon>
        <taxon>Leucobacter</taxon>
    </lineage>
</organism>
<keyword evidence="7" id="KW-1185">Reference proteome</keyword>
<dbReference type="Pfam" id="PF01546">
    <property type="entry name" value="Peptidase_M20"/>
    <property type="match status" value="1"/>
</dbReference>
<dbReference type="Gene3D" id="3.40.630.10">
    <property type="entry name" value="Zn peptidases"/>
    <property type="match status" value="1"/>
</dbReference>
<evidence type="ECO:0000313" key="7">
    <source>
        <dbReference type="Proteomes" id="UP000502677"/>
    </source>
</evidence>
<evidence type="ECO:0000256" key="1">
    <source>
        <dbReference type="ARBA" id="ARBA00022670"/>
    </source>
</evidence>
<dbReference type="InterPro" id="IPR011650">
    <property type="entry name" value="Peptidase_M20_dimer"/>
</dbReference>
<evidence type="ECO:0000259" key="5">
    <source>
        <dbReference type="Pfam" id="PF07687"/>
    </source>
</evidence>
<dbReference type="GO" id="GO:0008233">
    <property type="term" value="F:peptidase activity"/>
    <property type="evidence" value="ECO:0007669"/>
    <property type="project" value="UniProtKB-KW"/>
</dbReference>
<accession>A0A6G7XJ18</accession>
<gene>
    <name evidence="6" type="ORF">G7068_15000</name>
</gene>
<proteinExistence type="predicted"/>
<keyword evidence="3" id="KW-0378">Hydrolase</keyword>
<keyword evidence="1" id="KW-0645">Protease</keyword>
<dbReference type="SUPFAM" id="SSF53187">
    <property type="entry name" value="Zn-dependent exopeptidases"/>
    <property type="match status" value="1"/>
</dbReference>
<dbReference type="KEGG" id="lvi:G7068_15000"/>
<feature type="region of interest" description="Disordered" evidence="4">
    <location>
        <begin position="112"/>
        <end position="133"/>
    </location>
</feature>